<keyword evidence="6" id="KW-1185">Reference proteome</keyword>
<gene>
    <name evidence="4" type="ORF">CHUDEA7_1430</name>
    <name evidence="5" type="ORF">GY17_00001932</name>
</gene>
<evidence type="ECO:0000313" key="4">
    <source>
        <dbReference type="EMBL" id="CUV07122.1"/>
    </source>
</evidence>
<dbReference type="EMBL" id="LN877953">
    <property type="protein sequence ID" value="CUV07122.1"/>
    <property type="molecule type" value="Genomic_DNA"/>
</dbReference>
<feature type="signal peptide" evidence="2">
    <location>
        <begin position="1"/>
        <end position="19"/>
    </location>
</feature>
<dbReference type="VEuPathDB" id="CryptoDB:ChTU502y2012_407g0700"/>
<keyword evidence="1" id="KW-0472">Membrane</keyword>
<accession>A0A0S4TI82</accession>
<dbReference type="Gene3D" id="3.60.21.70">
    <property type="entry name" value="PhoD-like phosphatase"/>
    <property type="match status" value="1"/>
</dbReference>
<dbReference type="CDD" id="cd07389">
    <property type="entry name" value="MPP_PhoD"/>
    <property type="match status" value="1"/>
</dbReference>
<dbReference type="OrthoDB" id="10266805at2759"/>
<dbReference type="VEuPathDB" id="CryptoDB:Chro.70170"/>
<evidence type="ECO:0000256" key="1">
    <source>
        <dbReference type="SAM" id="Phobius"/>
    </source>
</evidence>
<evidence type="ECO:0000313" key="6">
    <source>
        <dbReference type="Proteomes" id="UP001429100"/>
    </source>
</evidence>
<dbReference type="PANTHER" id="PTHR33987:SF1">
    <property type="entry name" value="CALCINEURIN-LIKE METALLO-PHOSPHOESTERASE SUPERFAMILY PROTEIN"/>
    <property type="match status" value="1"/>
</dbReference>
<proteinExistence type="predicted"/>
<dbReference type="AlphaFoldDB" id="A0A0S4TI82"/>
<dbReference type="VEuPathDB" id="CryptoDB:GY17_00001932"/>
<dbReference type="InterPro" id="IPR038607">
    <property type="entry name" value="PhoD-like_sf"/>
</dbReference>
<name>A0A0S4TI82_CRYHO</name>
<evidence type="ECO:0000313" key="5">
    <source>
        <dbReference type="EMBL" id="PPS94859.1"/>
    </source>
</evidence>
<keyword evidence="1" id="KW-1133">Transmembrane helix</keyword>
<reference evidence="4" key="2">
    <citation type="submission" date="2015-08" db="EMBL/GenBank/DDBJ databases">
        <authorList>
            <person name="Babu N.S."/>
            <person name="Beckwith C.J."/>
            <person name="Beseler K.G."/>
            <person name="Brison A."/>
            <person name="Carone J.V."/>
            <person name="Caskin T.P."/>
            <person name="Diamond M."/>
            <person name="Durham M.E."/>
            <person name="Foxe J.M."/>
            <person name="Go M."/>
            <person name="Henderson B.A."/>
            <person name="Jones I.B."/>
            <person name="McGettigan J.A."/>
            <person name="Micheletti S.J."/>
            <person name="Nasrallah M.E."/>
            <person name="Ortiz D."/>
            <person name="Piller C.R."/>
            <person name="Privatt S.R."/>
            <person name="Schneider S.L."/>
            <person name="Sharp S."/>
            <person name="Smith T.C."/>
            <person name="Stanton J.D."/>
            <person name="Ullery H.E."/>
            <person name="Wilson R.J."/>
            <person name="Serrano M.G."/>
            <person name="Buck G."/>
            <person name="Lee V."/>
            <person name="Wang Y."/>
            <person name="Carvalho R."/>
            <person name="Voegtly L."/>
            <person name="Shi R."/>
            <person name="Duckworth R."/>
            <person name="Johnson A."/>
            <person name="Loviza R."/>
            <person name="Walstead R."/>
            <person name="Shah Z."/>
            <person name="Kiflezghi M."/>
            <person name="Wade K."/>
            <person name="Ball S.L."/>
            <person name="Bradley K.W."/>
            <person name="Asai D.J."/>
            <person name="Bowman C.A."/>
            <person name="Russell D.A."/>
            <person name="Pope W.H."/>
            <person name="Jacobs-Sera D."/>
            <person name="Hendrix R.W."/>
            <person name="Hatfull G.F."/>
        </authorList>
    </citation>
    <scope>NUCLEOTIDE SEQUENCE [LARGE SCALE GENOMIC DNA]</scope>
</reference>
<reference evidence="5 6" key="1">
    <citation type="submission" date="2014-11" db="EMBL/GenBank/DDBJ databases">
        <title>Comparative genomic analysis of Cryptosporidium hominis reveals occurrence of genetic recombination in virulent subtypes.</title>
        <authorList>
            <person name="Guo Y."/>
            <person name="Tang K."/>
            <person name="Frace M."/>
            <person name="Li N."/>
            <person name="Roellig D.M."/>
            <person name="Sammons S."/>
            <person name="Knipe K."/>
            <person name="Rowe L."/>
            <person name="Feng Y."/>
            <person name="Xiao L."/>
        </authorList>
    </citation>
    <scope>NUCLEOTIDE SEQUENCE [LARGE SCALE GENOMIC DNA]</scope>
    <source>
        <strain evidence="5">30976</strain>
    </source>
</reference>
<keyword evidence="2" id="KW-0732">Signal</keyword>
<sequence>MPSIFWIYLTFHLFIGVFAEDSSSEKLLKSLVFISCVDGQKQDKSGNYVSQEYWKAIQSDKPDALFWMGDSVYTKCGSPVCVSKGYLVQSNNSFYRDLLKTGLFVDGTWDDHDYGVNDGGKYVAFKDESQQLFLDFISLPKDSPRRNRKGVYSSHTFGPPGKQIKVIILDTRYHRDNYYLHERYGISSFAYLDTPFTSIFAASLRFFASIFGYGHSYQGDMLGKEQWDWLEKELSNSKALANIIISSVQVTTQYPIVEGWGHFPKSRERLFSLIKKTKPKGLFFLSGDVHWGQIFESNDSQNSLVEITSSGMTHSVSDRILDSFVISTTLPIFTGWSLNDKSPNYFIRENYGKLDFEYLCTDSKECSGITVKATIRDLNGDIQLKKIFKFDNESNENHIEAISRIPQMIVEKSAKQIFGRLCIIIVSIIWGIQIAIVFLYFILRIITSFTRLFSKKNSKAKSE</sequence>
<dbReference type="SUPFAM" id="SSF56300">
    <property type="entry name" value="Metallo-dependent phosphatases"/>
    <property type="match status" value="1"/>
</dbReference>
<reference evidence="5 6" key="3">
    <citation type="submission" date="2017-10" db="EMBL/GenBank/DDBJ databases">
        <title>Consistent, comparative and evidence-based genome annotation and re-annotation for the closely-related species, Cryptosporidium parvum, C. hominis and C. tyzzeri.</title>
        <authorList>
            <person name="Baptista R.P."/>
            <person name="Li Y."/>
            <person name="Sateriale A."/>
            <person name="Striepen B."/>
            <person name="Kissinger J.C."/>
        </authorList>
    </citation>
    <scope>NUCLEOTIDE SEQUENCE [LARGE SCALE GENOMIC DNA]</scope>
    <source>
        <strain evidence="5">30976</strain>
    </source>
</reference>
<evidence type="ECO:0000256" key="2">
    <source>
        <dbReference type="SAM" id="SignalP"/>
    </source>
</evidence>
<dbReference type="InterPro" id="IPR029052">
    <property type="entry name" value="Metallo-depent_PP-like"/>
</dbReference>
<protein>
    <submittedName>
        <fullName evidence="5">Alkaline phosphatase D-like protein</fullName>
    </submittedName>
</protein>
<keyword evidence="1" id="KW-0812">Transmembrane</keyword>
<dbReference type="Proteomes" id="UP001429100">
    <property type="component" value="Unassembled WGS sequence"/>
</dbReference>
<dbReference type="EMBL" id="JTAI01000004">
    <property type="protein sequence ID" value="PPS94859.1"/>
    <property type="molecule type" value="Genomic_DNA"/>
</dbReference>
<feature type="domain" description="PhoD-like phosphatase metallophosphatase" evidence="3">
    <location>
        <begin position="118"/>
        <end position="314"/>
    </location>
</feature>
<dbReference type="VEuPathDB" id="CryptoDB:CHUDEA7_1430"/>
<dbReference type="Proteomes" id="UP000199752">
    <property type="component" value="Chromosome 7"/>
</dbReference>
<feature type="transmembrane region" description="Helical" evidence="1">
    <location>
        <begin position="417"/>
        <end position="443"/>
    </location>
</feature>
<dbReference type="Pfam" id="PF09423">
    <property type="entry name" value="PhoD"/>
    <property type="match status" value="1"/>
</dbReference>
<dbReference type="InterPro" id="IPR018946">
    <property type="entry name" value="PhoD-like_MPP"/>
</dbReference>
<feature type="chain" id="PRO_5006627778" evidence="2">
    <location>
        <begin position="20"/>
        <end position="463"/>
    </location>
</feature>
<dbReference type="PANTHER" id="PTHR33987">
    <property type="entry name" value="CALCINEURIN-LIKE METALLO-PHOSPHOESTERASE SUPERFAMILY PROTEIN"/>
    <property type="match status" value="1"/>
</dbReference>
<organism evidence="4">
    <name type="scientific">Cryptosporidium hominis</name>
    <dbReference type="NCBI Taxonomy" id="237895"/>
    <lineage>
        <taxon>Eukaryota</taxon>
        <taxon>Sar</taxon>
        <taxon>Alveolata</taxon>
        <taxon>Apicomplexa</taxon>
        <taxon>Conoidasida</taxon>
        <taxon>Coccidia</taxon>
        <taxon>Eucoccidiorida</taxon>
        <taxon>Eimeriorina</taxon>
        <taxon>Cryptosporidiidae</taxon>
        <taxon>Cryptosporidium</taxon>
    </lineage>
</organism>
<evidence type="ECO:0000259" key="3">
    <source>
        <dbReference type="Pfam" id="PF09423"/>
    </source>
</evidence>